<feature type="domain" description="Phosphofructokinase" evidence="12">
    <location>
        <begin position="755"/>
        <end position="994"/>
    </location>
</feature>
<feature type="region of interest" description="Disordered" evidence="11">
    <location>
        <begin position="39"/>
        <end position="59"/>
    </location>
</feature>
<evidence type="ECO:0000256" key="3">
    <source>
        <dbReference type="ARBA" id="ARBA00022490"/>
    </source>
</evidence>
<keyword evidence="7 10" id="KW-0460">Magnesium</keyword>
<feature type="binding site" evidence="10">
    <location>
        <begin position="327"/>
        <end position="329"/>
    </location>
    <ligand>
        <name>substrate</name>
    </ligand>
</feature>
<evidence type="ECO:0000256" key="8">
    <source>
        <dbReference type="ARBA" id="ARBA00023152"/>
    </source>
</evidence>
<comment type="catalytic activity">
    <reaction evidence="9">
        <text>beta-D-fructose 6-phosphate + diphosphate = beta-D-fructose 1,6-bisphosphate + phosphate + H(+)</text>
        <dbReference type="Rhea" id="RHEA:13613"/>
        <dbReference type="ChEBI" id="CHEBI:15378"/>
        <dbReference type="ChEBI" id="CHEBI:32966"/>
        <dbReference type="ChEBI" id="CHEBI:33019"/>
        <dbReference type="ChEBI" id="CHEBI:43474"/>
        <dbReference type="ChEBI" id="CHEBI:57634"/>
        <dbReference type="EC" id="2.7.1.90"/>
    </reaction>
</comment>
<dbReference type="STRING" id="1169540.A0A0G4ETJ9"/>
<feature type="binding site" evidence="10">
    <location>
        <begin position="374"/>
        <end position="376"/>
    </location>
    <ligand>
        <name>substrate</name>
    </ligand>
</feature>
<evidence type="ECO:0000256" key="7">
    <source>
        <dbReference type="ARBA" id="ARBA00022842"/>
    </source>
</evidence>
<proteinExistence type="inferred from homology"/>
<dbReference type="GO" id="GO:0003872">
    <property type="term" value="F:6-phosphofructokinase activity"/>
    <property type="evidence" value="ECO:0007669"/>
    <property type="project" value="UniProtKB-UniRule"/>
</dbReference>
<evidence type="ECO:0000256" key="9">
    <source>
        <dbReference type="ARBA" id="ARBA00048072"/>
    </source>
</evidence>
<evidence type="ECO:0000256" key="11">
    <source>
        <dbReference type="SAM" id="MobiDB-lite"/>
    </source>
</evidence>
<dbReference type="OrthoDB" id="537915at2759"/>
<comment type="catalytic activity">
    <reaction evidence="10">
        <text>beta-D-fructose 6-phosphate + ATP = beta-D-fructose 1,6-bisphosphate + ADP + H(+)</text>
        <dbReference type="Rhea" id="RHEA:16109"/>
        <dbReference type="ChEBI" id="CHEBI:15378"/>
        <dbReference type="ChEBI" id="CHEBI:30616"/>
        <dbReference type="ChEBI" id="CHEBI:32966"/>
        <dbReference type="ChEBI" id="CHEBI:57634"/>
        <dbReference type="ChEBI" id="CHEBI:456216"/>
        <dbReference type="EC" id="2.7.1.11"/>
    </reaction>
</comment>
<dbReference type="EC" id="2.7.1.11" evidence="10"/>
<evidence type="ECO:0000313" key="13">
    <source>
        <dbReference type="EMBL" id="CEM01769.1"/>
    </source>
</evidence>
<comment type="similarity">
    <text evidence="10">Belongs to the phosphofructokinase type A (PFKA) family. PPi-dependent PFK group II subfamily. Clade 'Long' sub-subfamily.</text>
</comment>
<dbReference type="GO" id="GO:0005524">
    <property type="term" value="F:ATP binding"/>
    <property type="evidence" value="ECO:0007669"/>
    <property type="project" value="UniProtKB-KW"/>
</dbReference>
<dbReference type="PANTHER" id="PTHR43650">
    <property type="entry name" value="PYROPHOSPHATE--FRUCTOSE 6-PHOSPHATE 1-PHOSPHOTRANSFERASE"/>
    <property type="match status" value="1"/>
</dbReference>
<dbReference type="NCBIfam" id="NF005482">
    <property type="entry name" value="PRK07085.1"/>
    <property type="match status" value="1"/>
</dbReference>
<feature type="active site" description="Proton acceptor" evidence="10">
    <location>
        <position position="329"/>
    </location>
</feature>
<dbReference type="GO" id="GO:0005829">
    <property type="term" value="C:cytosol"/>
    <property type="evidence" value="ECO:0007669"/>
    <property type="project" value="TreeGrafter"/>
</dbReference>
<dbReference type="InterPro" id="IPR022953">
    <property type="entry name" value="ATP_PFK"/>
</dbReference>
<keyword evidence="8 10" id="KW-0324">Glycolysis</keyword>
<comment type="cofactor">
    <cofactor evidence="1 10">
        <name>Mg(2+)</name>
        <dbReference type="ChEBI" id="CHEBI:18420"/>
    </cofactor>
</comment>
<reference evidence="13 14" key="1">
    <citation type="submission" date="2014-11" db="EMBL/GenBank/DDBJ databases">
        <authorList>
            <person name="Zhu J."/>
            <person name="Qi W."/>
            <person name="Song R."/>
        </authorList>
    </citation>
    <scope>NUCLEOTIDE SEQUENCE [LARGE SCALE GENOMIC DNA]</scope>
</reference>
<organism evidence="13 14">
    <name type="scientific">Vitrella brassicaformis (strain CCMP3155)</name>
    <dbReference type="NCBI Taxonomy" id="1169540"/>
    <lineage>
        <taxon>Eukaryota</taxon>
        <taxon>Sar</taxon>
        <taxon>Alveolata</taxon>
        <taxon>Colpodellida</taxon>
        <taxon>Vitrellaceae</taxon>
        <taxon>Vitrella</taxon>
    </lineage>
</organism>
<dbReference type="InParanoid" id="A0A0G4ETJ9"/>
<sequence length="1350" mass="150532">MTNVDVTPEKAFEIFSSKQPVVRRNSVLEVISCDNHELLEAPRPGQEPPPAAIDKESDTSSLRLAEGFKAAVVSKGAERRATFFSTSEPGSPHSPTLGDVPRGQELYDMFREQHVEKRLHLHSAGLHDTSSPVQKGRQHWAPYLPKIFDTVEIFYEDRELTEMAQKDAEQLKQFFPVTFGLPYVEGVQKPFERRPLRVGLVLSGGPAPGGHNVIAGAYDFIKKWHPDSQFFGFMGGVDGLSASKYKVVTDEEMDRFRNMGGFDMLWSGRGKIRNDEDKARAVEVADSLGLHGLIYVGGDGSNSNAALLAEHFGSALPQCAVIGVPKTIDGDLKNPVIESSFGFDTCAKVYSELIGNLCTDLSTAQRYYHFVRVMGRSASHLVLECAMQTRPNMVFIGEEIEAKNIGLQDIVNSVTDLIIKRDSMGKPYGIVLVPEGLIEFIPEMKVLIGELNRLLKEGPFDVSKLSSAAGKVWTFLPESIQEQLLMDRESTGYIQVAKIATERLLILLVQSELERRNALPDMEIMPHYFGYEGRCAMPSNFDANYCYALGFNAGALIMNNKNGYMSVVRDLYKHPREWRPAGCPLTRMMKVISDGKSTFPGVERRLVELDSPLFKVLDQVRDVWATEDVYRSPGPIQFEGPVADLANNTVCVPTKEEVTYPREGALIMSKKAVFPKSLDWLGPCQLWRLQHKPVIPTLCFDLKARTRRTDQCIPKDPYTLRQVLIHYPHLINRHQFVIQEMRHDKYTPPISPGLRVGVVFMSRQAPGVANIMWGLCNRLDLVGGTCIGFYGLGGLLEGKYCEIGDDDIKPFVNQGGMELLGRSMNFSLMTLEAREKAVKTCTDLELDGLVLVGSAFAMSEACVLSEHFLQVDCGTLVIGIPGTGSNNVNHEMIECCVGFDSTSKVYASLVGNVLTDAASMPKYWHFVRIMGRDPSTEVLECALQTHPNIVIIGEEYGAAGKNLVHIVKDIADVVARRAAQGKNFGTVLIPEALLSHLPNMRNLTDELDGILKDAQEAGTLREFQNKLMNIDELSPTDMADLLEKMAPWSVALFKTFPKFIRRALAQLQRGELRFTQIETEHLLVQMVKQELAKRKKNGTFVGNFQAVTHFFGYQGRSSMPSEFDSRLGFAHGHLAAMCVESGLTGYCTTVRGLCGPSHSWKLAAVPIPSMMKVVPRSGDDTMKGFENLPVVPSAEVDLEGKAFRWMKNSLSGWEMEDRFCNPGPIQFSGRAALFYNRILHEENSEYLEMLRSVEAYTQVLHDTCRFGVDEHFLKTAYVSLNSLLTLRFHSDDILQYGMPVAKPAEDDAEHFDMVLSPSARQLGHQLRHSKSIGDPIRRKSLLHGPSMREH</sequence>
<dbReference type="Gene3D" id="3.40.50.460">
    <property type="entry name" value="Phosphofructokinase domain"/>
    <property type="match status" value="2"/>
</dbReference>
<dbReference type="PANTHER" id="PTHR43650:SF1">
    <property type="entry name" value="PYROPHOSPHATE--FRUCTOSE 6-PHOSPHATE 1-PHOSPHOTRANSFERASE SUBUNIT BETA 2"/>
    <property type="match status" value="1"/>
</dbReference>
<dbReference type="GO" id="GO:0009749">
    <property type="term" value="P:response to glucose"/>
    <property type="evidence" value="ECO:0007669"/>
    <property type="project" value="TreeGrafter"/>
</dbReference>
<evidence type="ECO:0000256" key="1">
    <source>
        <dbReference type="ARBA" id="ARBA00001946"/>
    </source>
</evidence>
<dbReference type="OMA" id="TNTDAAY"/>
<dbReference type="UniPathway" id="UPA00109">
    <property type="reaction ID" value="UER00182"/>
</dbReference>
<feature type="domain" description="Phosphofructokinase" evidence="12">
    <location>
        <begin position="197"/>
        <end position="492"/>
    </location>
</feature>
<feature type="site" description="Important for substrate specificity; cannot use PPi as phosphoryl donor" evidence="10">
    <location>
        <position position="300"/>
    </location>
</feature>
<comment type="caution">
    <text evidence="10">Lacks conserved residue(s) required for the propagation of feature annotation.</text>
</comment>
<feature type="binding site" evidence="10">
    <location>
        <begin position="269"/>
        <end position="270"/>
    </location>
    <ligand>
        <name>ATP</name>
        <dbReference type="ChEBI" id="CHEBI:30616"/>
    </ligand>
</feature>
<keyword evidence="10" id="KW-0547">Nucleotide-binding</keyword>
<comment type="function">
    <text evidence="2">Catalyzes the phosphorylation of D-fructose 6-phosphate, the first committing step of glycolysis. Uses inorganic phosphate (PPi) as phosphoryl donor instead of ATP like common ATP-dependent phosphofructokinases (ATP-PFKs), which renders the reaction reversible, and can thus function both in glycolysis and gluconeogenesis. Consistently, PPi-PFK can replace the enzymes of both the forward (ATP-PFK) and reverse (fructose-bisphosphatase (FBPase)) reactions.</text>
</comment>
<dbReference type="GO" id="GO:0047334">
    <property type="term" value="F:diphosphate-fructose-6-phosphate 1-phosphotransferase activity"/>
    <property type="evidence" value="ECO:0007669"/>
    <property type="project" value="UniProtKB-EC"/>
</dbReference>
<feature type="binding site" evidence="10">
    <location>
        <position position="435"/>
    </location>
    <ligand>
        <name>substrate</name>
    </ligand>
</feature>
<feature type="binding site" evidence="10">
    <location>
        <position position="205"/>
    </location>
    <ligand>
        <name>ATP</name>
        <dbReference type="ChEBI" id="CHEBI:30616"/>
    </ligand>
</feature>
<dbReference type="GO" id="GO:0006002">
    <property type="term" value="P:fructose 6-phosphate metabolic process"/>
    <property type="evidence" value="ECO:0007669"/>
    <property type="project" value="InterPro"/>
</dbReference>
<dbReference type="InterPro" id="IPR011183">
    <property type="entry name" value="PfpB_PPi_PFK"/>
</dbReference>
<dbReference type="Pfam" id="PF00365">
    <property type="entry name" value="PFK"/>
    <property type="match status" value="2"/>
</dbReference>
<evidence type="ECO:0000256" key="4">
    <source>
        <dbReference type="ARBA" id="ARBA00022679"/>
    </source>
</evidence>
<feature type="binding site" evidence="10">
    <location>
        <begin position="531"/>
        <end position="534"/>
    </location>
    <ligand>
        <name>substrate</name>
    </ligand>
</feature>
<evidence type="ECO:0000256" key="5">
    <source>
        <dbReference type="ARBA" id="ARBA00022723"/>
    </source>
</evidence>
<comment type="subunit">
    <text evidence="10">Homodimer or monomer.</text>
</comment>
<evidence type="ECO:0000256" key="10">
    <source>
        <dbReference type="HAMAP-Rule" id="MF_03185"/>
    </source>
</evidence>
<feature type="binding site" evidence="10">
    <location>
        <begin position="298"/>
        <end position="301"/>
    </location>
    <ligand>
        <name>ATP</name>
        <dbReference type="ChEBI" id="CHEBI:30616"/>
    </ligand>
</feature>
<dbReference type="HAMAP" id="MF_01980">
    <property type="entry name" value="Phosphofructokinase_II_Long"/>
    <property type="match status" value="1"/>
</dbReference>
<dbReference type="NCBIfam" id="TIGR02477">
    <property type="entry name" value="PFKA_PPi"/>
    <property type="match status" value="1"/>
</dbReference>
<dbReference type="Gene3D" id="1.10.10.480">
    <property type="entry name" value="Phosphofructokinase, domain 3"/>
    <property type="match status" value="2"/>
</dbReference>
<gene>
    <name evidence="13" type="ORF">Vbra_8214</name>
</gene>
<keyword evidence="5 10" id="KW-0479">Metal-binding</keyword>
<comment type="pathway">
    <text evidence="10">Carbohydrate degradation; glycolysis; D-glyceraldehyde 3-phosphate and glycerone phosphate from D-glucose: step 3/4.</text>
</comment>
<keyword evidence="14" id="KW-1185">Reference proteome</keyword>
<feature type="binding site" evidence="10">
    <location>
        <position position="299"/>
    </location>
    <ligand>
        <name>Mg(2+)</name>
        <dbReference type="ChEBI" id="CHEBI:18420"/>
        <note>catalytic</note>
    </ligand>
</feature>
<keyword evidence="6 10" id="KW-0418">Kinase</keyword>
<evidence type="ECO:0000256" key="6">
    <source>
        <dbReference type="ARBA" id="ARBA00022777"/>
    </source>
</evidence>
<dbReference type="GO" id="GO:0046872">
    <property type="term" value="F:metal ion binding"/>
    <property type="evidence" value="ECO:0007669"/>
    <property type="project" value="UniProtKB-KW"/>
</dbReference>
<keyword evidence="10" id="KW-0067">ATP-binding</keyword>
<evidence type="ECO:0000256" key="2">
    <source>
        <dbReference type="ARBA" id="ARBA00003138"/>
    </source>
</evidence>
<dbReference type="Proteomes" id="UP000041254">
    <property type="component" value="Unassembled WGS sequence"/>
</dbReference>
<evidence type="ECO:0000259" key="12">
    <source>
        <dbReference type="Pfam" id="PF00365"/>
    </source>
</evidence>
<protein>
    <recommendedName>
        <fullName evidence="10">Probable ATP-dependent 6-phosphofructokinase</fullName>
        <shortName evidence="10">ATP-PFK</shortName>
        <shortName evidence="10">Phosphofructokinase</shortName>
        <ecNumber evidence="10">2.7.1.11</ecNumber>
    </recommendedName>
    <alternativeName>
        <fullName evidence="10">Phosphohexokinase</fullName>
    </alternativeName>
</protein>
<dbReference type="PhylomeDB" id="A0A0G4ETJ9"/>
<dbReference type="FunCoup" id="A0A0G4ETJ9">
    <property type="interactions" value="32"/>
</dbReference>
<dbReference type="VEuPathDB" id="CryptoDB:Vbra_8214"/>
<dbReference type="InterPro" id="IPR000023">
    <property type="entry name" value="Phosphofructokinase_dom"/>
</dbReference>
<keyword evidence="4 10" id="KW-0808">Transferase</keyword>
<dbReference type="PRINTS" id="PR00476">
    <property type="entry name" value="PHFRCTKINASE"/>
</dbReference>
<keyword evidence="3 10" id="KW-0963">Cytoplasm</keyword>
<accession>A0A0G4ETJ9</accession>
<evidence type="ECO:0000313" key="14">
    <source>
        <dbReference type="Proteomes" id="UP000041254"/>
    </source>
</evidence>
<name>A0A0G4ETJ9_VITBC</name>
<comment type="function">
    <text evidence="10">Catalyzes the phosphorylation of D-fructose 6-phosphate to fructose 1,6-bisphosphate by ATP, the first committing step of glycolysis.</text>
</comment>
<dbReference type="EMBL" id="CDMY01000309">
    <property type="protein sequence ID" value="CEM01769.1"/>
    <property type="molecule type" value="Genomic_DNA"/>
</dbReference>
<dbReference type="InterPro" id="IPR035966">
    <property type="entry name" value="PKF_sf"/>
</dbReference>
<dbReference type="Gene3D" id="3.40.50.450">
    <property type="match status" value="2"/>
</dbReference>
<comment type="subcellular location">
    <subcellularLocation>
        <location evidence="10">Cytoplasm</location>
    </subcellularLocation>
</comment>
<dbReference type="SUPFAM" id="SSF53784">
    <property type="entry name" value="Phosphofructokinase"/>
    <property type="match status" value="2"/>
</dbReference>